<dbReference type="AlphaFoldDB" id="S4Y7T8"/>
<dbReference type="STRING" id="1254432.SCE1572_47645"/>
<sequence length="842" mass="88763">MSRPPRFRTRATTTGNPLPGQRALDYLPSEFADFVDRQRGLAAEELGFPPSTAEGDFAGTLMELSALVAHVLGVYQDTYAGEAFLSTAQSQKSLVRHGRRLGYEPSPGLSATGHLVLTVKPGLRGTIRAGFAVSSSPVGEKKAEDYETLDDVDVDADHNELLSDATLEPKALAGAAAFEVSGTGLGLEPGEIVVVQAGSGGFLTSSVSVSAHEITAVSEDEAGETTSLGVKPPLPAASFGAGAVLLARPKSRLHLFAWDSSPESFPDAKLAGRKFPGNPSVNAVAYGYEVSPSYSDDDIYLAGELASPVLGTPVVRLDGGAMTALKVKGEAPRSVLFKRVEHLQVPDPAEPTNTSKKVDLYPTITVSRTVTALVVQDGAGAQLSRLSQPIRTSQWLLDWSLAAPLVTTQPSTAPVAFPVTLDRAVPGLAPGQLIALCTLEGASAAVAEIARLTTIGKDEGGRTQVSWQMVEPASSATPWRLGALRLRGNVVRVSHGKAVSEVIGDSDGVTPFLRFALKQKPLTYVPGPDGGAPALDVRVGGVRWARVVDFERSTPHDRHYLVQRDESGASHVVFGDGVKGAIPGQGKKHIVADYRTGVGRGGNAGAGSVSRIKKSHPLLEKAENPRPVQGGADPAALEHVRTQATGYIRTFGRAVSVADHRDLALLYPGIAKANAVWTELAGTGVEGVRVIVADREGNAPAVEPLRAFLDARRDDTVPLDIAGAVAVGLHLRVDLEVDPDFDVELVRQAVRDALCRADEDAPGLFAFAGRGLGQPAFLSEVYERILAVAGVTFVEVWHLDTLSALEEGAPVRVVDTLVARPEEWLELRPEHLGFAPASAEAS</sequence>
<dbReference type="eggNOG" id="COG3299">
    <property type="taxonomic scope" value="Bacteria"/>
</dbReference>
<dbReference type="EMBL" id="CP003969">
    <property type="protein sequence ID" value="AGP41497.1"/>
    <property type="molecule type" value="Genomic_DNA"/>
</dbReference>
<gene>
    <name evidence="2" type="ORF">SCE1572_47645</name>
</gene>
<proteinExistence type="predicted"/>
<evidence type="ECO:0000313" key="3">
    <source>
        <dbReference type="Proteomes" id="UP000014803"/>
    </source>
</evidence>
<dbReference type="KEGG" id="scu:SCE1572_47645"/>
<evidence type="ECO:0000313" key="2">
    <source>
        <dbReference type="EMBL" id="AGP41497.1"/>
    </source>
</evidence>
<dbReference type="OrthoDB" id="266253at2"/>
<organism evidence="2 3">
    <name type="scientific">Sorangium cellulosum So0157-2</name>
    <dbReference type="NCBI Taxonomy" id="1254432"/>
    <lineage>
        <taxon>Bacteria</taxon>
        <taxon>Pseudomonadati</taxon>
        <taxon>Myxococcota</taxon>
        <taxon>Polyangia</taxon>
        <taxon>Polyangiales</taxon>
        <taxon>Polyangiaceae</taxon>
        <taxon>Sorangium</taxon>
    </lineage>
</organism>
<feature type="region of interest" description="Disordered" evidence="1">
    <location>
        <begin position="1"/>
        <end position="22"/>
    </location>
</feature>
<accession>S4Y7T8</accession>
<name>S4Y7T8_SORCE</name>
<reference evidence="2 3" key="1">
    <citation type="journal article" date="2013" name="Sci. Rep.">
        <title>Extraordinary expansion of a Sorangium cellulosum genome from an alkaline milieu.</title>
        <authorList>
            <person name="Han K."/>
            <person name="Li Z.F."/>
            <person name="Peng R."/>
            <person name="Zhu L.P."/>
            <person name="Zhou T."/>
            <person name="Wang L.G."/>
            <person name="Li S.G."/>
            <person name="Zhang X.B."/>
            <person name="Hu W."/>
            <person name="Wu Z.H."/>
            <person name="Qin N."/>
            <person name="Li Y.Z."/>
        </authorList>
    </citation>
    <scope>NUCLEOTIDE SEQUENCE [LARGE SCALE GENOMIC DNA]</scope>
    <source>
        <strain evidence="2 3">So0157-2</strain>
    </source>
</reference>
<dbReference type="HOGENOM" id="CLU_003211_0_0_7"/>
<evidence type="ECO:0000256" key="1">
    <source>
        <dbReference type="SAM" id="MobiDB-lite"/>
    </source>
</evidence>
<protein>
    <recommendedName>
        <fullName evidence="4">Baseplate protein J-like domain-containing protein</fullName>
    </recommendedName>
</protein>
<evidence type="ECO:0008006" key="4">
    <source>
        <dbReference type="Google" id="ProtNLM"/>
    </source>
</evidence>
<dbReference type="PATRIC" id="fig|1254432.3.peg.10771"/>
<dbReference type="RefSeq" id="WP_020741364.1">
    <property type="nucleotide sequence ID" value="NC_021658.1"/>
</dbReference>
<dbReference type="Proteomes" id="UP000014803">
    <property type="component" value="Chromosome"/>
</dbReference>